<dbReference type="RefSeq" id="WP_188429321.1">
    <property type="nucleotide sequence ID" value="NZ_BMEX01000001.1"/>
</dbReference>
<comment type="caution">
    <text evidence="1">The sequence shown here is derived from an EMBL/GenBank/DDBJ whole genome shotgun (WGS) entry which is preliminary data.</text>
</comment>
<accession>A0ABQ1FZK3</accession>
<dbReference type="Pfam" id="PF14035">
    <property type="entry name" value="YlzJ"/>
    <property type="match status" value="1"/>
</dbReference>
<dbReference type="Proteomes" id="UP000617979">
    <property type="component" value="Unassembled WGS sequence"/>
</dbReference>
<name>A0ABQ1FZK3_9BACL</name>
<evidence type="ECO:0000313" key="2">
    <source>
        <dbReference type="Proteomes" id="UP000617979"/>
    </source>
</evidence>
<keyword evidence="2" id="KW-1185">Reference proteome</keyword>
<dbReference type="InterPro" id="IPR025619">
    <property type="entry name" value="YlzJ"/>
</dbReference>
<dbReference type="EMBL" id="BMEX01000001">
    <property type="protein sequence ID" value="GGA34553.1"/>
    <property type="molecule type" value="Genomic_DNA"/>
</dbReference>
<organism evidence="1 2">
    <name type="scientific">Kroppenstedtia guangzhouensis</name>
    <dbReference type="NCBI Taxonomy" id="1274356"/>
    <lineage>
        <taxon>Bacteria</taxon>
        <taxon>Bacillati</taxon>
        <taxon>Bacillota</taxon>
        <taxon>Bacilli</taxon>
        <taxon>Bacillales</taxon>
        <taxon>Thermoactinomycetaceae</taxon>
        <taxon>Kroppenstedtia</taxon>
    </lineage>
</organism>
<reference evidence="2" key="1">
    <citation type="journal article" date="2019" name="Int. J. Syst. Evol. Microbiol.">
        <title>The Global Catalogue of Microorganisms (GCM) 10K type strain sequencing project: providing services to taxonomists for standard genome sequencing and annotation.</title>
        <authorList>
            <consortium name="The Broad Institute Genomics Platform"/>
            <consortium name="The Broad Institute Genome Sequencing Center for Infectious Disease"/>
            <person name="Wu L."/>
            <person name="Ma J."/>
        </authorList>
    </citation>
    <scope>NUCLEOTIDE SEQUENCE [LARGE SCALE GENOMIC DNA]</scope>
    <source>
        <strain evidence="2">CGMCC 1.12404</strain>
    </source>
</reference>
<evidence type="ECO:0008006" key="3">
    <source>
        <dbReference type="Google" id="ProtNLM"/>
    </source>
</evidence>
<proteinExistence type="predicted"/>
<protein>
    <recommendedName>
        <fullName evidence="3">YlzJ-like protein</fullName>
    </recommendedName>
</protein>
<gene>
    <name evidence="1" type="ORF">GCM10007416_04240</name>
</gene>
<evidence type="ECO:0000313" key="1">
    <source>
        <dbReference type="EMBL" id="GGA34553.1"/>
    </source>
</evidence>
<sequence>MIYYSVIPAEVALQDPAQPEPKIREVLVEGVSMMVEVDGAGEGRILRLLSTDPAHYLDPRYQPGSRVSLKS</sequence>